<proteinExistence type="inferred from homology"/>
<evidence type="ECO:0000256" key="3">
    <source>
        <dbReference type="ARBA" id="ARBA00023315"/>
    </source>
</evidence>
<evidence type="ECO:0000259" key="5">
    <source>
        <dbReference type="Pfam" id="PF00108"/>
    </source>
</evidence>
<evidence type="ECO:0000313" key="7">
    <source>
        <dbReference type="EMBL" id="GAA1140871.1"/>
    </source>
</evidence>
<dbReference type="InterPro" id="IPR020616">
    <property type="entry name" value="Thiolase_N"/>
</dbReference>
<dbReference type="InterPro" id="IPR016039">
    <property type="entry name" value="Thiolase-like"/>
</dbReference>
<dbReference type="InterPro" id="IPR020613">
    <property type="entry name" value="Thiolase_CS"/>
</dbReference>
<accession>A0ABP4F169</accession>
<keyword evidence="2 4" id="KW-0808">Transferase</keyword>
<evidence type="ECO:0000256" key="4">
    <source>
        <dbReference type="RuleBase" id="RU003557"/>
    </source>
</evidence>
<feature type="domain" description="Thiolase N-terminal" evidence="5">
    <location>
        <begin position="5"/>
        <end position="257"/>
    </location>
</feature>
<comment type="similarity">
    <text evidence="1 4">Belongs to the thiolase-like superfamily. Thiolase family.</text>
</comment>
<name>A0ABP4F169_9ACTN</name>
<dbReference type="CDD" id="cd00751">
    <property type="entry name" value="thiolase"/>
    <property type="match status" value="1"/>
</dbReference>
<evidence type="ECO:0000256" key="2">
    <source>
        <dbReference type="ARBA" id="ARBA00022679"/>
    </source>
</evidence>
<dbReference type="Pfam" id="PF02803">
    <property type="entry name" value="Thiolase_C"/>
    <property type="match status" value="1"/>
</dbReference>
<dbReference type="Gene3D" id="3.40.47.10">
    <property type="match status" value="2"/>
</dbReference>
<reference evidence="8" key="1">
    <citation type="journal article" date="2019" name="Int. J. Syst. Evol. Microbiol.">
        <title>The Global Catalogue of Microorganisms (GCM) 10K type strain sequencing project: providing services to taxonomists for standard genome sequencing and annotation.</title>
        <authorList>
            <consortium name="The Broad Institute Genomics Platform"/>
            <consortium name="The Broad Institute Genome Sequencing Center for Infectious Disease"/>
            <person name="Wu L."/>
            <person name="Ma J."/>
        </authorList>
    </citation>
    <scope>NUCLEOTIDE SEQUENCE [LARGE SCALE GENOMIC DNA]</scope>
    <source>
        <strain evidence="8">JCM 11813</strain>
    </source>
</reference>
<organism evidence="7 8">
    <name type="scientific">Nocardioides aquiterrae</name>
    <dbReference type="NCBI Taxonomy" id="203799"/>
    <lineage>
        <taxon>Bacteria</taxon>
        <taxon>Bacillati</taxon>
        <taxon>Actinomycetota</taxon>
        <taxon>Actinomycetes</taxon>
        <taxon>Propionibacteriales</taxon>
        <taxon>Nocardioidaceae</taxon>
        <taxon>Nocardioides</taxon>
    </lineage>
</organism>
<keyword evidence="3 4" id="KW-0012">Acyltransferase</keyword>
<dbReference type="InterPro" id="IPR002155">
    <property type="entry name" value="Thiolase"/>
</dbReference>
<feature type="domain" description="Thiolase C-terminal" evidence="6">
    <location>
        <begin position="265"/>
        <end position="386"/>
    </location>
</feature>
<dbReference type="PROSITE" id="PS00099">
    <property type="entry name" value="THIOLASE_3"/>
    <property type="match status" value="1"/>
</dbReference>
<dbReference type="EMBL" id="BAAAJE010000007">
    <property type="protein sequence ID" value="GAA1140871.1"/>
    <property type="molecule type" value="Genomic_DNA"/>
</dbReference>
<evidence type="ECO:0000259" key="6">
    <source>
        <dbReference type="Pfam" id="PF02803"/>
    </source>
</evidence>
<dbReference type="SUPFAM" id="SSF53901">
    <property type="entry name" value="Thiolase-like"/>
    <property type="match status" value="2"/>
</dbReference>
<sequence length="387" mass="40408">MGTPVIVDAVRTPLGRRRGWLAGVHPGVLVGHAMREVLTRSGVDPDLVDQVVAGCVTQAGEQSNGMVRRAWLHAGLPQHTGGTMVDAQCGSGQQAAHLVNDMIVAGTIDVGIAAGVEAMTRIPLGANVPPGTGDPRPADWTIDMPNQFEAADRIARNRGFTRADLEAFGLASQQKARVAVDEGRFKREIAAVAAPVLGEDGEPTGETRLVDTDQGLRDTTLEGLAALKPVLPDGLHTAGTSSQISDGASAVLIMDEEKARALGLTPRARIVTHCLVGSDPYYHLDGPIEATQKVLDRTGMGIGDVDLFEVNEAFASVVLSWAGQHGVDMDKVNVNGGAIALGHPVGSTGTRLITTALHELERRDASTALISMCAGGAMATGTVLERI</sequence>
<evidence type="ECO:0000256" key="1">
    <source>
        <dbReference type="ARBA" id="ARBA00010982"/>
    </source>
</evidence>
<dbReference type="PIRSF" id="PIRSF000429">
    <property type="entry name" value="Ac-CoA_Ac_transf"/>
    <property type="match status" value="1"/>
</dbReference>
<dbReference type="InterPro" id="IPR020610">
    <property type="entry name" value="Thiolase_AS"/>
</dbReference>
<dbReference type="PROSITE" id="PS00737">
    <property type="entry name" value="THIOLASE_2"/>
    <property type="match status" value="1"/>
</dbReference>
<keyword evidence="8" id="KW-1185">Reference proteome</keyword>
<comment type="caution">
    <text evidence="7">The sequence shown here is derived from an EMBL/GenBank/DDBJ whole genome shotgun (WGS) entry which is preliminary data.</text>
</comment>
<gene>
    <name evidence="7" type="ORF">GCM10009606_20410</name>
</gene>
<dbReference type="NCBIfam" id="TIGR01930">
    <property type="entry name" value="AcCoA-C-Actrans"/>
    <property type="match status" value="1"/>
</dbReference>
<dbReference type="InterPro" id="IPR020617">
    <property type="entry name" value="Thiolase_C"/>
</dbReference>
<dbReference type="NCBIfam" id="NF005889">
    <property type="entry name" value="PRK07850.1"/>
    <property type="match status" value="1"/>
</dbReference>
<protein>
    <submittedName>
        <fullName evidence="7">Steroid 3-ketoacyl-CoA thiolase</fullName>
    </submittedName>
</protein>
<dbReference type="PANTHER" id="PTHR43365">
    <property type="entry name" value="BLR7806 PROTEIN"/>
    <property type="match status" value="1"/>
</dbReference>
<evidence type="ECO:0000313" key="8">
    <source>
        <dbReference type="Proteomes" id="UP001499979"/>
    </source>
</evidence>
<dbReference type="PANTHER" id="PTHR43365:SF1">
    <property type="entry name" value="ACETYL-COA C-ACYLTRANSFERASE"/>
    <property type="match status" value="1"/>
</dbReference>
<dbReference type="Proteomes" id="UP001499979">
    <property type="component" value="Unassembled WGS sequence"/>
</dbReference>
<dbReference type="RefSeq" id="WP_343907417.1">
    <property type="nucleotide sequence ID" value="NZ_BAAAJE010000007.1"/>
</dbReference>
<dbReference type="Pfam" id="PF00108">
    <property type="entry name" value="Thiolase_N"/>
    <property type="match status" value="1"/>
</dbReference>